<proteinExistence type="predicted"/>
<dbReference type="InterPro" id="IPR019347">
    <property type="entry name" value="Axonemal_dynein_light_chain"/>
</dbReference>
<comment type="caution">
    <text evidence="2">The sequence shown here is derived from an EMBL/GenBank/DDBJ whole genome shotgun (WGS) entry which is preliminary data.</text>
</comment>
<gene>
    <name evidence="2" type="primary">RvY_12716</name>
    <name evidence="2" type="synonym">RvY_12716.3</name>
    <name evidence="2" type="ORF">RvY_12716-3</name>
</gene>
<evidence type="ECO:0000313" key="2">
    <source>
        <dbReference type="EMBL" id="GAV02113.1"/>
    </source>
</evidence>
<evidence type="ECO:0000313" key="3">
    <source>
        <dbReference type="Proteomes" id="UP000186922"/>
    </source>
</evidence>
<dbReference type="Proteomes" id="UP000186922">
    <property type="component" value="Unassembled WGS sequence"/>
</dbReference>
<reference evidence="2 3" key="1">
    <citation type="journal article" date="2016" name="Nat. Commun.">
        <title>Extremotolerant tardigrade genome and improved radiotolerance of human cultured cells by tardigrade-unique protein.</title>
        <authorList>
            <person name="Hashimoto T."/>
            <person name="Horikawa D.D."/>
            <person name="Saito Y."/>
            <person name="Kuwahara H."/>
            <person name="Kozuka-Hata H."/>
            <person name="Shin-I T."/>
            <person name="Minakuchi Y."/>
            <person name="Ohishi K."/>
            <person name="Motoyama A."/>
            <person name="Aizu T."/>
            <person name="Enomoto A."/>
            <person name="Kondo K."/>
            <person name="Tanaka S."/>
            <person name="Hara Y."/>
            <person name="Koshikawa S."/>
            <person name="Sagara H."/>
            <person name="Miura T."/>
            <person name="Yokobori S."/>
            <person name="Miyagawa K."/>
            <person name="Suzuki Y."/>
            <person name="Kubo T."/>
            <person name="Oyama M."/>
            <person name="Kohara Y."/>
            <person name="Fujiyama A."/>
            <person name="Arakawa K."/>
            <person name="Katayama T."/>
            <person name="Toyoda A."/>
            <person name="Kunieda T."/>
        </authorList>
    </citation>
    <scope>NUCLEOTIDE SEQUENCE [LARGE SCALE GENOMIC DNA]</scope>
    <source>
        <strain evidence="2 3">YOKOZUNA-1</strain>
    </source>
</reference>
<accession>A0A1D1VPM0</accession>
<dbReference type="Pfam" id="PF10211">
    <property type="entry name" value="Ax_dynein_light"/>
    <property type="match status" value="1"/>
</dbReference>
<organism evidence="2 3">
    <name type="scientific">Ramazzottius varieornatus</name>
    <name type="common">Water bear</name>
    <name type="synonym">Tardigrade</name>
    <dbReference type="NCBI Taxonomy" id="947166"/>
    <lineage>
        <taxon>Eukaryota</taxon>
        <taxon>Metazoa</taxon>
        <taxon>Ecdysozoa</taxon>
        <taxon>Tardigrada</taxon>
        <taxon>Eutardigrada</taxon>
        <taxon>Parachela</taxon>
        <taxon>Hypsibioidea</taxon>
        <taxon>Ramazzottiidae</taxon>
        <taxon>Ramazzottius</taxon>
    </lineage>
</organism>
<dbReference type="GO" id="GO:0005737">
    <property type="term" value="C:cytoplasm"/>
    <property type="evidence" value="ECO:0007669"/>
    <property type="project" value="UniProtKB-ARBA"/>
</dbReference>
<keyword evidence="3" id="KW-1185">Reference proteome</keyword>
<sequence length="126" mass="14315">MFRKSWWRSLIWSSRECMSKGKTAPAPETANDQLSYFLPVLPKLERRENHKTNVSSAEPILDFILPPRVWVANGHQYTQKISRCAASRMDVINLQVGKTGCSPASASSARNGYLSYKERPLFADIR</sequence>
<keyword evidence="1" id="KW-0175">Coiled coil</keyword>
<evidence type="ECO:0000256" key="1">
    <source>
        <dbReference type="ARBA" id="ARBA00023054"/>
    </source>
</evidence>
<name>A0A1D1VPM0_RAMVA</name>
<dbReference type="AlphaFoldDB" id="A0A1D1VPM0"/>
<protein>
    <submittedName>
        <fullName evidence="2">Uncharacterized protein</fullName>
    </submittedName>
</protein>
<dbReference type="EMBL" id="BDGG01000008">
    <property type="protein sequence ID" value="GAV02113.1"/>
    <property type="molecule type" value="Genomic_DNA"/>
</dbReference>